<dbReference type="Proteomes" id="UP000076226">
    <property type="component" value="Chromosome"/>
</dbReference>
<gene>
    <name evidence="1" type="ORF">GS3922_10490</name>
</gene>
<dbReference type="EMBL" id="CP014342">
    <property type="protein sequence ID" value="AMX84055.1"/>
    <property type="molecule type" value="Genomic_DNA"/>
</dbReference>
<reference evidence="1 2" key="1">
    <citation type="submission" date="2016-02" db="EMBL/GenBank/DDBJ databases">
        <title>Complete genome sequence of Geobacillus subterraneus KCTC 3922T.</title>
        <authorList>
            <person name="Lee D.-W."/>
            <person name="Lee Y.-J."/>
            <person name="Lee S.-J."/>
            <person name="Park G.-S."/>
            <person name="Lee S.-J."/>
            <person name="Shin J.-H."/>
        </authorList>
    </citation>
    <scope>NUCLEOTIDE SEQUENCE [LARGE SCALE GENOMIC DNA]</scope>
    <source>
        <strain evidence="1 2">KCTC 3922</strain>
    </source>
</reference>
<organism evidence="1 2">
    <name type="scientific">Geobacillus subterraneus</name>
    <dbReference type="NCBI Taxonomy" id="129338"/>
    <lineage>
        <taxon>Bacteria</taxon>
        <taxon>Bacillati</taxon>
        <taxon>Bacillota</taxon>
        <taxon>Bacilli</taxon>
        <taxon>Bacillales</taxon>
        <taxon>Anoxybacillaceae</taxon>
        <taxon>Geobacillus</taxon>
    </lineage>
</organism>
<keyword evidence="2" id="KW-1185">Reference proteome</keyword>
<evidence type="ECO:0000313" key="1">
    <source>
        <dbReference type="EMBL" id="AMX84055.1"/>
    </source>
</evidence>
<sequence length="517" mass="56463">MVERMERTIPVTAVRDATFSQRFQPGQAVVGRVEQVEETKNGEQVAFVRVGSQLVRARLEAPLLLGRTYLFEIKQQEGTIYWKAASFPGRSSALSDEDTARRWQQTWKLPDAALPVLRQAFKAGAAVTKGEIAELTEAVRETERPADAEEVLAYLFRRRLPPSAAVFRALWAAKTGVPLAEGLGKLKAAIAALSAHPAAPELGRAIERLLSPPLFVYETVVHLLLSTEGEEAGPARALLARLGLAPLPEDRHSALQEAVRQRQFAEVYRQLGLADEETFLARVAAVDAACTSGALTEAEAALWAAARAASDPALSLFHWLRRIAGRLGLEDEAALARAVKAGALPEGSPSLKRLLLHFLRAPGDREAKQAAEALLTQMDGMAITAGGDGLLEHVWLAFPLPLGARLSDFAVCWQGKRTPNGRLDDDYSRMVCCLTLEALQEIVVDVRIQRRIVHISIFHSDPRLPALTARFAPLVKERLQAHGYTLSGVDVKATDAAPPPPSRFPFSGTYSEVDWRI</sequence>
<accession>A0ABN4NNK4</accession>
<dbReference type="GeneID" id="32408661"/>
<protein>
    <submittedName>
        <fullName evidence="1">Cytosolic protein</fullName>
    </submittedName>
</protein>
<proteinExistence type="predicted"/>
<name>A0ABN4NNK4_9BACL</name>
<evidence type="ECO:0000313" key="2">
    <source>
        <dbReference type="Proteomes" id="UP000076226"/>
    </source>
</evidence>
<dbReference type="RefSeq" id="WP_063166311.1">
    <property type="nucleotide sequence ID" value="NZ_CP014342.1"/>
</dbReference>